<protein>
    <submittedName>
        <fullName evidence="6">Calmodulin-like protein 3</fullName>
    </submittedName>
</protein>
<feature type="region of interest" description="Disordered" evidence="3">
    <location>
        <begin position="208"/>
        <end position="285"/>
    </location>
</feature>
<dbReference type="PROSITE" id="PS50222">
    <property type="entry name" value="EF_HAND_2"/>
    <property type="match status" value="4"/>
</dbReference>
<dbReference type="GeneID" id="101862754"/>
<evidence type="ECO:0000256" key="1">
    <source>
        <dbReference type="ARBA" id="ARBA00022737"/>
    </source>
</evidence>
<dbReference type="RefSeq" id="XP_012943337.1">
    <property type="nucleotide sequence ID" value="XM_013087883.2"/>
</dbReference>
<evidence type="ECO:0000256" key="2">
    <source>
        <dbReference type="ARBA" id="ARBA00022837"/>
    </source>
</evidence>
<feature type="domain" description="EF-hand" evidence="4">
    <location>
        <begin position="124"/>
        <end position="159"/>
    </location>
</feature>
<accession>A0ABM1A9D8</accession>
<name>A0ABM1A9D8_APLCA</name>
<dbReference type="CDD" id="cd00051">
    <property type="entry name" value="EFh"/>
    <property type="match status" value="2"/>
</dbReference>
<feature type="domain" description="EF-hand" evidence="4">
    <location>
        <begin position="49"/>
        <end position="84"/>
    </location>
</feature>
<dbReference type="Proteomes" id="UP000694888">
    <property type="component" value="Unplaced"/>
</dbReference>
<sequence length="285" mass="32373">MSSKSQQEKEEQAQEEVWREIFNLFDKDGNGKISDEELGHVLRALDLDPTQKELDDAVKELDKDGNGVIEFSDFKSYMNKKKTCSYDERKQEMLRAFRLIDKNNDKFIDARELMGVLTKLGEPLSEEEVKAMIRVADVNKDGKIDYEEFVDFILSPCIGPQRNSFCRRQTSKQSNTSLPQQQRPPPPDGRHESRMSTRDSAGFFYTADVTPQPANVPDRTSSESWVPPAGVYARGSMNNRDSMNNHLALNSEDSRLSAYPPVDDGDISPDMQQFPHTGDTGHSER</sequence>
<evidence type="ECO:0000256" key="3">
    <source>
        <dbReference type="SAM" id="MobiDB-lite"/>
    </source>
</evidence>
<feature type="domain" description="EF-hand" evidence="4">
    <location>
        <begin position="13"/>
        <end position="48"/>
    </location>
</feature>
<proteinExistence type="predicted"/>
<feature type="domain" description="EF-hand" evidence="4">
    <location>
        <begin position="88"/>
        <end position="123"/>
    </location>
</feature>
<dbReference type="PANTHER" id="PTHR23048">
    <property type="entry name" value="MYOSIN LIGHT CHAIN 1, 3"/>
    <property type="match status" value="1"/>
</dbReference>
<keyword evidence="2" id="KW-0106">Calcium</keyword>
<feature type="compositionally biased region" description="Polar residues" evidence="3">
    <location>
        <begin position="164"/>
        <end position="178"/>
    </location>
</feature>
<dbReference type="SUPFAM" id="SSF47473">
    <property type="entry name" value="EF-hand"/>
    <property type="match status" value="1"/>
</dbReference>
<dbReference type="PANTHER" id="PTHR23048:SF0">
    <property type="entry name" value="CALMODULIN LIKE 3"/>
    <property type="match status" value="1"/>
</dbReference>
<dbReference type="InterPro" id="IPR002048">
    <property type="entry name" value="EF_hand_dom"/>
</dbReference>
<dbReference type="Pfam" id="PF13499">
    <property type="entry name" value="EF-hand_7"/>
    <property type="match status" value="2"/>
</dbReference>
<reference evidence="6" key="1">
    <citation type="submission" date="2025-08" db="UniProtKB">
        <authorList>
            <consortium name="RefSeq"/>
        </authorList>
    </citation>
    <scope>IDENTIFICATION</scope>
</reference>
<dbReference type="InterPro" id="IPR011992">
    <property type="entry name" value="EF-hand-dom_pair"/>
</dbReference>
<evidence type="ECO:0000313" key="6">
    <source>
        <dbReference type="RefSeq" id="XP_012943337.1"/>
    </source>
</evidence>
<feature type="region of interest" description="Disordered" evidence="3">
    <location>
        <begin position="164"/>
        <end position="195"/>
    </location>
</feature>
<dbReference type="SMART" id="SM00054">
    <property type="entry name" value="EFh"/>
    <property type="match status" value="4"/>
</dbReference>
<evidence type="ECO:0000259" key="4">
    <source>
        <dbReference type="PROSITE" id="PS50222"/>
    </source>
</evidence>
<gene>
    <name evidence="6" type="primary">LOC101862754</name>
</gene>
<keyword evidence="1" id="KW-0677">Repeat</keyword>
<evidence type="ECO:0000313" key="5">
    <source>
        <dbReference type="Proteomes" id="UP000694888"/>
    </source>
</evidence>
<dbReference type="PROSITE" id="PS00018">
    <property type="entry name" value="EF_HAND_1"/>
    <property type="match status" value="4"/>
</dbReference>
<dbReference type="Gene3D" id="1.10.238.10">
    <property type="entry name" value="EF-hand"/>
    <property type="match status" value="2"/>
</dbReference>
<dbReference type="InterPro" id="IPR018247">
    <property type="entry name" value="EF_Hand_1_Ca_BS"/>
</dbReference>
<organism evidence="5 6">
    <name type="scientific">Aplysia californica</name>
    <name type="common">California sea hare</name>
    <dbReference type="NCBI Taxonomy" id="6500"/>
    <lineage>
        <taxon>Eukaryota</taxon>
        <taxon>Metazoa</taxon>
        <taxon>Spiralia</taxon>
        <taxon>Lophotrochozoa</taxon>
        <taxon>Mollusca</taxon>
        <taxon>Gastropoda</taxon>
        <taxon>Heterobranchia</taxon>
        <taxon>Euthyneura</taxon>
        <taxon>Tectipleura</taxon>
        <taxon>Aplysiida</taxon>
        <taxon>Aplysioidea</taxon>
        <taxon>Aplysiidae</taxon>
        <taxon>Aplysia</taxon>
    </lineage>
</organism>
<feature type="compositionally biased region" description="Polar residues" evidence="3">
    <location>
        <begin position="236"/>
        <end position="248"/>
    </location>
</feature>
<keyword evidence="5" id="KW-1185">Reference proteome</keyword>
<dbReference type="InterPro" id="IPR050230">
    <property type="entry name" value="CALM/Myosin/TropC-like"/>
</dbReference>